<dbReference type="EMBL" id="CADCXW020000343">
    <property type="protein sequence ID" value="CAD1574576.1"/>
    <property type="molecule type" value="Genomic_DNA"/>
</dbReference>
<accession>A0A6V7LGY6</accession>
<proteinExistence type="predicted"/>
<dbReference type="AlphaFoldDB" id="A0A6V7LGY6"/>
<protein>
    <submittedName>
        <fullName evidence="1">Uncharacterized protein</fullName>
    </submittedName>
</protein>
<name>A0A6V7LGY6_9HYME</name>
<evidence type="ECO:0000313" key="1">
    <source>
        <dbReference type="EMBL" id="CAD1574576.1"/>
    </source>
</evidence>
<reference evidence="1" key="1">
    <citation type="submission" date="2020-07" db="EMBL/GenBank/DDBJ databases">
        <authorList>
            <person name="Ferguson B K."/>
        </authorList>
    </citation>
    <scope>NUCLEOTIDE SEQUENCE</scope>
    <source>
        <strain evidence="1">L06</strain>
    </source>
</reference>
<gene>
    <name evidence="1" type="ORF">BBRV_LOCUS104211</name>
</gene>
<sequence length="103" mass="11771">MINVFNTNSREVVEAVRQRADMVPPSGDGFWATVELMVDGIQDVGRVDRFSDDIEDWLEAMANKVKLLHERKKRVRHATSQDSASDRYPGFCSTFECRYSDGI</sequence>
<organism evidence="1">
    <name type="scientific">Bracon brevicornis</name>
    <dbReference type="NCBI Taxonomy" id="1563983"/>
    <lineage>
        <taxon>Eukaryota</taxon>
        <taxon>Metazoa</taxon>
        <taxon>Ecdysozoa</taxon>
        <taxon>Arthropoda</taxon>
        <taxon>Hexapoda</taxon>
        <taxon>Insecta</taxon>
        <taxon>Pterygota</taxon>
        <taxon>Neoptera</taxon>
        <taxon>Endopterygota</taxon>
        <taxon>Hymenoptera</taxon>
        <taxon>Apocrita</taxon>
        <taxon>Ichneumonoidea</taxon>
        <taxon>Braconidae</taxon>
        <taxon>Braconinae</taxon>
        <taxon>Bracon</taxon>
    </lineage>
</organism>